<dbReference type="RefSeq" id="WP_236257228.1">
    <property type="nucleotide sequence ID" value="NZ_BNEK01000003.1"/>
</dbReference>
<organism evidence="1 2">
    <name type="scientific">Streptomyces hygroscopicus</name>
    <dbReference type="NCBI Taxonomy" id="1912"/>
    <lineage>
        <taxon>Bacteria</taxon>
        <taxon>Bacillati</taxon>
        <taxon>Actinomycetota</taxon>
        <taxon>Actinomycetes</taxon>
        <taxon>Kitasatosporales</taxon>
        <taxon>Streptomycetaceae</taxon>
        <taxon>Streptomyces</taxon>
        <taxon>Streptomyces violaceusniger group</taxon>
    </lineage>
</organism>
<evidence type="ECO:0000313" key="1">
    <source>
        <dbReference type="EMBL" id="GHJ28718.1"/>
    </source>
</evidence>
<evidence type="ECO:0000313" key="2">
    <source>
        <dbReference type="Proteomes" id="UP001054854"/>
    </source>
</evidence>
<dbReference type="Proteomes" id="UP001054854">
    <property type="component" value="Unassembled WGS sequence"/>
</dbReference>
<dbReference type="EMBL" id="BNEK01000003">
    <property type="protein sequence ID" value="GHJ28718.1"/>
    <property type="molecule type" value="Genomic_DNA"/>
</dbReference>
<name>A0ABQ3U0I1_STRHY</name>
<protein>
    <submittedName>
        <fullName evidence="1">Uncharacterized protein</fullName>
    </submittedName>
</protein>
<accession>A0ABQ3U0I1</accession>
<keyword evidence="2" id="KW-1185">Reference proteome</keyword>
<gene>
    <name evidence="1" type="ORF">TPA0910_31510</name>
</gene>
<reference evidence="1" key="1">
    <citation type="submission" date="2024-05" db="EMBL/GenBank/DDBJ databases">
        <title>Whole genome shotgun sequence of Streptomyces hygroscopicus NBRC 113678.</title>
        <authorList>
            <person name="Komaki H."/>
            <person name="Tamura T."/>
        </authorList>
    </citation>
    <scope>NUCLEOTIDE SEQUENCE</scope>
    <source>
        <strain evidence="1">N11-34</strain>
    </source>
</reference>
<sequence length="153" mass="16589">MAERTALLDDTQRRGVVQTVMDANPGMAAEMAGRVVDEAAKFVLTAAELPQAALTPSRVVDEGWHALILHTRLYKALCARRGGYVEHAPGYDPENYDPAILTRTQAMMREAGFTPDEELWTAPDKPLVAVAAKCQHSDDGGPIVVQPKPKPKG</sequence>
<comment type="caution">
    <text evidence="1">The sequence shown here is derived from an EMBL/GenBank/DDBJ whole genome shotgun (WGS) entry which is preliminary data.</text>
</comment>
<proteinExistence type="predicted"/>